<dbReference type="InterPro" id="IPR057514">
    <property type="entry name" value="NTF2_SigF"/>
</dbReference>
<proteinExistence type="predicted"/>
<feature type="domain" description="SigF-like NTF2-like" evidence="2">
    <location>
        <begin position="1"/>
        <end position="131"/>
    </location>
</feature>
<keyword evidence="1" id="KW-0472">Membrane</keyword>
<dbReference type="Proteomes" id="UP001148614">
    <property type="component" value="Unassembled WGS sequence"/>
</dbReference>
<name>A0A9W8TI82_9PEZI</name>
<keyword evidence="4" id="KW-1185">Reference proteome</keyword>
<gene>
    <name evidence="3" type="ORF">NPX13_g10113</name>
</gene>
<dbReference type="PANTHER" id="PTHR35393:SF1">
    <property type="entry name" value="SNOAL-LIKE DOMAIN-CONTAINING PROTEIN"/>
    <property type="match status" value="1"/>
</dbReference>
<dbReference type="AlphaFoldDB" id="A0A9W8TI82"/>
<sequence>MDDPEREIKHVIKTLTEGTREEQQKTLNKYFLPDAFFVHPFCRVPSFKLSKLHVPFTNYQFEVESRSLILLIYQWYKIMSPKIELKVLSTSFDKQNGLLYATIRQTFTIWLVPFSLWQANVQLVCLLNLERLAVDINNQPLLDQSASYSGKQEKLYFIRGQQDHYQVNEFLKFIAPWGASPLYYLWQLFATLLSAIGVLFLWPVTSIYETYVVPRRNRQKTQNKDQECGDEDGVKVDDGPFPLAEANEELRQIFIPNHILAKQRKD</sequence>
<feature type="transmembrane region" description="Helical" evidence="1">
    <location>
        <begin position="184"/>
        <end position="208"/>
    </location>
</feature>
<evidence type="ECO:0000313" key="4">
    <source>
        <dbReference type="Proteomes" id="UP001148614"/>
    </source>
</evidence>
<evidence type="ECO:0000259" key="2">
    <source>
        <dbReference type="Pfam" id="PF24840"/>
    </source>
</evidence>
<dbReference type="Pfam" id="PF24840">
    <property type="entry name" value="NTF2_SigF"/>
    <property type="match status" value="1"/>
</dbReference>
<dbReference type="VEuPathDB" id="FungiDB:F4678DRAFT_260577"/>
<evidence type="ECO:0000256" key="1">
    <source>
        <dbReference type="SAM" id="Phobius"/>
    </source>
</evidence>
<dbReference type="PANTHER" id="PTHR35393">
    <property type="entry name" value="CHROMOSOME 1, WHOLE GENOME SHOTGUN SEQUENCE"/>
    <property type="match status" value="1"/>
</dbReference>
<evidence type="ECO:0000313" key="3">
    <source>
        <dbReference type="EMBL" id="KAJ3556536.1"/>
    </source>
</evidence>
<keyword evidence="1" id="KW-1133">Transmembrane helix</keyword>
<keyword evidence="1" id="KW-0812">Transmembrane</keyword>
<dbReference type="EMBL" id="JANPWZ010002727">
    <property type="protein sequence ID" value="KAJ3556536.1"/>
    <property type="molecule type" value="Genomic_DNA"/>
</dbReference>
<comment type="caution">
    <text evidence="3">The sequence shown here is derived from an EMBL/GenBank/DDBJ whole genome shotgun (WGS) entry which is preliminary data.</text>
</comment>
<organism evidence="3 4">
    <name type="scientific">Xylaria arbuscula</name>
    <dbReference type="NCBI Taxonomy" id="114810"/>
    <lineage>
        <taxon>Eukaryota</taxon>
        <taxon>Fungi</taxon>
        <taxon>Dikarya</taxon>
        <taxon>Ascomycota</taxon>
        <taxon>Pezizomycotina</taxon>
        <taxon>Sordariomycetes</taxon>
        <taxon>Xylariomycetidae</taxon>
        <taxon>Xylariales</taxon>
        <taxon>Xylariaceae</taxon>
        <taxon>Xylaria</taxon>
    </lineage>
</organism>
<protein>
    <recommendedName>
        <fullName evidence="2">SigF-like NTF2-like domain-containing protein</fullName>
    </recommendedName>
</protein>
<reference evidence="3" key="1">
    <citation type="submission" date="2022-07" db="EMBL/GenBank/DDBJ databases">
        <title>Genome Sequence of Xylaria arbuscula.</title>
        <authorList>
            <person name="Buettner E."/>
        </authorList>
    </citation>
    <scope>NUCLEOTIDE SEQUENCE</scope>
    <source>
        <strain evidence="3">VT107</strain>
    </source>
</reference>
<accession>A0A9W8TI82</accession>